<proteinExistence type="predicted"/>
<dbReference type="InterPro" id="IPR036703">
    <property type="entry name" value="MOB_kinase_act_sf"/>
</dbReference>
<evidence type="ECO:0008006" key="4">
    <source>
        <dbReference type="Google" id="ProtNLM"/>
    </source>
</evidence>
<dbReference type="SMART" id="SM01388">
    <property type="entry name" value="Mob1_phocein"/>
    <property type="match status" value="1"/>
</dbReference>
<protein>
    <recommendedName>
        <fullName evidence="4">Mob1/phocein</fullName>
    </recommendedName>
</protein>
<dbReference type="Pfam" id="PF03637">
    <property type="entry name" value="Mob1_phocein"/>
    <property type="match status" value="1"/>
</dbReference>
<keyword evidence="3" id="KW-1185">Reference proteome</keyword>
<reference evidence="2" key="1">
    <citation type="submission" date="2022-07" db="EMBL/GenBank/DDBJ databases">
        <title>Phylogenomic reconstructions and comparative analyses of Kickxellomycotina fungi.</title>
        <authorList>
            <person name="Reynolds N.K."/>
            <person name="Stajich J.E."/>
            <person name="Barry K."/>
            <person name="Grigoriev I.V."/>
            <person name="Crous P."/>
            <person name="Smith M.E."/>
        </authorList>
    </citation>
    <scope>NUCLEOTIDE SEQUENCE</scope>
    <source>
        <strain evidence="2">NRRL 1565</strain>
    </source>
</reference>
<comment type="caution">
    <text evidence="2">The sequence shown here is derived from an EMBL/GenBank/DDBJ whole genome shotgun (WGS) entry which is preliminary data.</text>
</comment>
<feature type="binding site" evidence="1">
    <location>
        <position position="172"/>
    </location>
    <ligand>
        <name>Zn(2+)</name>
        <dbReference type="ChEBI" id="CHEBI:29105"/>
    </ligand>
</feature>
<gene>
    <name evidence="2" type="ORF">H4R20_003364</name>
</gene>
<evidence type="ECO:0000313" key="3">
    <source>
        <dbReference type="Proteomes" id="UP001140094"/>
    </source>
</evidence>
<feature type="binding site" evidence="1">
    <location>
        <position position="177"/>
    </location>
    <ligand>
        <name>Zn(2+)</name>
        <dbReference type="ChEBI" id="CHEBI:29105"/>
    </ligand>
</feature>
<keyword evidence="1" id="KW-0479">Metal-binding</keyword>
<name>A0A9W8HTV3_9FUNG</name>
<dbReference type="PANTHER" id="PTHR22599">
    <property type="entry name" value="MPS ONE BINDER KINASE ACTIVATOR-LIKE MOB"/>
    <property type="match status" value="1"/>
</dbReference>
<evidence type="ECO:0000256" key="1">
    <source>
        <dbReference type="PIRSR" id="PIRSR605301-1"/>
    </source>
</evidence>
<sequence length="225" mass="26273">MTTEVSAKEPVRQRINLPGTREEECFGWTYESVTEVGTDMAGQEYLQGLLRQQRRFEIDKLLQVPSGISRLSWLYEHMRQICVELGFYLAQLFHECTERECPVMRANETTFYCAGHGHPRPCSAMGYSVHTLDYAVRLLSSGTAFPDRSDIQDTSMKHFQSMVRRLYRIFAHAYFHHREFFERQESATYLYARFVRLARKYELAPESQIIIPDLPTTIELPAVTK</sequence>
<dbReference type="InterPro" id="IPR005301">
    <property type="entry name" value="MOB_kinase_act_fam"/>
</dbReference>
<accession>A0A9W8HTV3</accession>
<dbReference type="Gene3D" id="1.20.140.30">
    <property type="entry name" value="MOB kinase activator"/>
    <property type="match status" value="1"/>
</dbReference>
<organism evidence="2 3">
    <name type="scientific">Coemansia guatemalensis</name>
    <dbReference type="NCBI Taxonomy" id="2761395"/>
    <lineage>
        <taxon>Eukaryota</taxon>
        <taxon>Fungi</taxon>
        <taxon>Fungi incertae sedis</taxon>
        <taxon>Zoopagomycota</taxon>
        <taxon>Kickxellomycotina</taxon>
        <taxon>Kickxellomycetes</taxon>
        <taxon>Kickxellales</taxon>
        <taxon>Kickxellaceae</taxon>
        <taxon>Coemansia</taxon>
    </lineage>
</organism>
<keyword evidence="1" id="KW-0862">Zinc</keyword>
<dbReference type="AlphaFoldDB" id="A0A9W8HTV3"/>
<feature type="binding site" evidence="1">
    <location>
        <position position="101"/>
    </location>
    <ligand>
        <name>Zn(2+)</name>
        <dbReference type="ChEBI" id="CHEBI:29105"/>
    </ligand>
</feature>
<dbReference type="Proteomes" id="UP001140094">
    <property type="component" value="Unassembled WGS sequence"/>
</dbReference>
<dbReference type="EMBL" id="JANBUO010000691">
    <property type="protein sequence ID" value="KAJ2802228.1"/>
    <property type="molecule type" value="Genomic_DNA"/>
</dbReference>
<dbReference type="OrthoDB" id="10262609at2759"/>
<evidence type="ECO:0000313" key="2">
    <source>
        <dbReference type="EMBL" id="KAJ2802228.1"/>
    </source>
</evidence>
<dbReference type="SUPFAM" id="SSF101152">
    <property type="entry name" value="Mob1/phocein"/>
    <property type="match status" value="1"/>
</dbReference>
<feature type="binding site" evidence="1">
    <location>
        <position position="96"/>
    </location>
    <ligand>
        <name>Zn(2+)</name>
        <dbReference type="ChEBI" id="CHEBI:29105"/>
    </ligand>
</feature>